<keyword evidence="2" id="KW-1185">Reference proteome</keyword>
<sequence length="126" mass="14991">MIEPLAATVKPLRYIKSGEGAVRSAKNHIKYITAPREHHRNNPHLFDETRNYVNRREFFNELERQKPSPRHAFMHKLVISFSEEERDRLQLDLMELTRDAMARFKVLLNRELDWVAAIHDDKGHPH</sequence>
<comment type="caution">
    <text evidence="1">The sequence shown here is derived from an EMBL/GenBank/DDBJ whole genome shotgun (WGS) entry which is preliminary data.</text>
</comment>
<evidence type="ECO:0000313" key="2">
    <source>
        <dbReference type="Proteomes" id="UP001276854"/>
    </source>
</evidence>
<reference evidence="1 2" key="1">
    <citation type="submission" date="2023-10" db="EMBL/GenBank/DDBJ databases">
        <title>A novel Glycoside Hydrolase 43-Like Enzyme from Clostrdium boliviensis is an Endo-xylanase, and a Candidate for Xylooligosaccharides Production from Different Xylan Substrates.</title>
        <authorList>
            <person name="Alvarez M.T."/>
            <person name="Rocabado-Villegas L.R."/>
            <person name="Salas-Veizaga D.M."/>
            <person name="Linares-Pasten J.A."/>
            <person name="Gudmundsdottir E.E."/>
            <person name="Hreggvidsson G.O."/>
            <person name="Adlercreutz P."/>
            <person name="Nordberg Karlsson E."/>
        </authorList>
    </citation>
    <scope>NUCLEOTIDE SEQUENCE [LARGE SCALE GENOMIC DNA]</scope>
    <source>
        <strain evidence="1 2">E-1</strain>
    </source>
</reference>
<proteinExistence type="predicted"/>
<accession>A0ABU4GKD7</accession>
<feature type="non-terminal residue" evidence="1">
    <location>
        <position position="126"/>
    </location>
</feature>
<gene>
    <name evidence="1" type="ORF">RZO55_10890</name>
</gene>
<evidence type="ECO:0008006" key="3">
    <source>
        <dbReference type="Google" id="ProtNLM"/>
    </source>
</evidence>
<evidence type="ECO:0000313" key="1">
    <source>
        <dbReference type="EMBL" id="MDW2798081.1"/>
    </source>
</evidence>
<name>A0ABU4GKD7_9CLOT</name>
<protein>
    <recommendedName>
        <fullName evidence="3">MobA/MobL family protein</fullName>
    </recommendedName>
</protein>
<dbReference type="EMBL" id="JAWONS010000168">
    <property type="protein sequence ID" value="MDW2798081.1"/>
    <property type="molecule type" value="Genomic_DNA"/>
</dbReference>
<organism evidence="1 2">
    <name type="scientific">Clostridium boliviensis</name>
    <dbReference type="NCBI Taxonomy" id="318465"/>
    <lineage>
        <taxon>Bacteria</taxon>
        <taxon>Bacillati</taxon>
        <taxon>Bacillota</taxon>
        <taxon>Clostridia</taxon>
        <taxon>Eubacteriales</taxon>
        <taxon>Clostridiaceae</taxon>
        <taxon>Clostridium</taxon>
    </lineage>
</organism>
<dbReference type="Proteomes" id="UP001276854">
    <property type="component" value="Unassembled WGS sequence"/>
</dbReference>